<name>A0ABS0ZCT0_9GAMM</name>
<reference evidence="2 3" key="1">
    <citation type="submission" date="2020-12" db="EMBL/GenBank/DDBJ databases">
        <title>Comparative genome analysis of fungal antagonists Marinomonas ostreistagni 398 and M. spartinae 468.</title>
        <authorList>
            <person name="Fields J.L."/>
            <person name="Mavrodi O.V."/>
            <person name="Biber P.D."/>
            <person name="Indest K.J."/>
            <person name="Mavrodi D.V."/>
        </authorList>
    </citation>
    <scope>NUCLEOTIDE SEQUENCE [LARGE SCALE GENOMIC DNA]</scope>
    <source>
        <strain evidence="2 3">USM7</strain>
    </source>
</reference>
<dbReference type="EMBL" id="JAEMUH010000011">
    <property type="protein sequence ID" value="MBJ7551479.1"/>
    <property type="molecule type" value="Genomic_DNA"/>
</dbReference>
<protein>
    <recommendedName>
        <fullName evidence="4">Lipoprotein</fullName>
    </recommendedName>
</protein>
<organism evidence="2 3">
    <name type="scientific">Marinomonas ostreistagni</name>
    <dbReference type="NCBI Taxonomy" id="359209"/>
    <lineage>
        <taxon>Bacteria</taxon>
        <taxon>Pseudomonadati</taxon>
        <taxon>Pseudomonadota</taxon>
        <taxon>Gammaproteobacteria</taxon>
        <taxon>Oceanospirillales</taxon>
        <taxon>Oceanospirillaceae</taxon>
        <taxon>Marinomonas</taxon>
    </lineage>
</organism>
<evidence type="ECO:0000313" key="3">
    <source>
        <dbReference type="Proteomes" id="UP000598488"/>
    </source>
</evidence>
<dbReference type="Proteomes" id="UP000598488">
    <property type="component" value="Unassembled WGS sequence"/>
</dbReference>
<keyword evidence="3" id="KW-1185">Reference proteome</keyword>
<comment type="caution">
    <text evidence="2">The sequence shown here is derived from an EMBL/GenBank/DDBJ whole genome shotgun (WGS) entry which is preliminary data.</text>
</comment>
<evidence type="ECO:0008006" key="4">
    <source>
        <dbReference type="Google" id="ProtNLM"/>
    </source>
</evidence>
<accession>A0ABS0ZCT0</accession>
<gene>
    <name evidence="2" type="ORF">JHD44_12365</name>
</gene>
<sequence length="170" mass="19217">MKTLLILLSALSISLVGCSSVEPSRNGPAIDIFPVEHNLSIKVSSTNLEAAKKQLALFIHQNKQILLTQTVKLDWRDNSAKTLFQFAKSHLLDLGVPPYRILESSTPSAAKNRFNFEIQVIQYQVSDRTCEEVISQDYFLADDGCFTENARWKSMVAPERMFPSLQRVQE</sequence>
<keyword evidence="1" id="KW-0732">Signal</keyword>
<proteinExistence type="predicted"/>
<dbReference type="RefSeq" id="WP_199463061.1">
    <property type="nucleotide sequence ID" value="NZ_JAEMUH010000011.1"/>
</dbReference>
<feature type="chain" id="PRO_5046187802" description="Lipoprotein" evidence="1">
    <location>
        <begin position="20"/>
        <end position="170"/>
    </location>
</feature>
<evidence type="ECO:0000313" key="2">
    <source>
        <dbReference type="EMBL" id="MBJ7551479.1"/>
    </source>
</evidence>
<feature type="signal peptide" evidence="1">
    <location>
        <begin position="1"/>
        <end position="19"/>
    </location>
</feature>
<dbReference type="PROSITE" id="PS51257">
    <property type="entry name" value="PROKAR_LIPOPROTEIN"/>
    <property type="match status" value="1"/>
</dbReference>
<evidence type="ECO:0000256" key="1">
    <source>
        <dbReference type="SAM" id="SignalP"/>
    </source>
</evidence>